<dbReference type="OrthoDB" id="9786919at2"/>
<keyword evidence="7 14" id="KW-0812">Transmembrane</keyword>
<keyword evidence="4 14" id="KW-0997">Cell inner membrane</keyword>
<evidence type="ECO:0000256" key="10">
    <source>
        <dbReference type="ARBA" id="ARBA00022840"/>
    </source>
</evidence>
<dbReference type="PRINTS" id="PR00344">
    <property type="entry name" value="BCTRLSENSOR"/>
</dbReference>
<dbReference type="InterPro" id="IPR003594">
    <property type="entry name" value="HATPase_dom"/>
</dbReference>
<dbReference type="KEGG" id="pacr:FXN63_04960"/>
<dbReference type="InterPro" id="IPR050428">
    <property type="entry name" value="TCS_sensor_his_kinase"/>
</dbReference>
<keyword evidence="5" id="KW-0597">Phosphoprotein</keyword>
<dbReference type="EMBL" id="CP043046">
    <property type="protein sequence ID" value="QEI09130.1"/>
    <property type="molecule type" value="Genomic_DNA"/>
</dbReference>
<keyword evidence="11 14" id="KW-1133">Transmembrane helix</keyword>
<evidence type="ECO:0000256" key="8">
    <source>
        <dbReference type="ARBA" id="ARBA00022741"/>
    </source>
</evidence>
<dbReference type="Gene3D" id="6.10.340.10">
    <property type="match status" value="1"/>
</dbReference>
<dbReference type="InterPro" id="IPR006290">
    <property type="entry name" value="CztS_silS_copS"/>
</dbReference>
<dbReference type="SMART" id="SM00387">
    <property type="entry name" value="HATPase_c"/>
    <property type="match status" value="1"/>
</dbReference>
<evidence type="ECO:0000256" key="9">
    <source>
        <dbReference type="ARBA" id="ARBA00022777"/>
    </source>
</evidence>
<dbReference type="InterPro" id="IPR048590">
    <property type="entry name" value="CusS-like_sensor"/>
</dbReference>
<feature type="domain" description="HAMP" evidence="16">
    <location>
        <begin position="181"/>
        <end position="234"/>
    </location>
</feature>
<dbReference type="Gene3D" id="3.30.565.10">
    <property type="entry name" value="Histidine kinase-like ATPase, C-terminal domain"/>
    <property type="match status" value="1"/>
</dbReference>
<proteinExistence type="predicted"/>
<keyword evidence="6 14" id="KW-0808">Transferase</keyword>
<comment type="subcellular location">
    <subcellularLocation>
        <location evidence="2">Cell inner membrane</location>
        <topology evidence="2">Multi-pass membrane protein</topology>
    </subcellularLocation>
</comment>
<evidence type="ECO:0000256" key="2">
    <source>
        <dbReference type="ARBA" id="ARBA00004429"/>
    </source>
</evidence>
<keyword evidence="10 14" id="KW-0067">ATP-binding</keyword>
<keyword evidence="12 14" id="KW-0902">Two-component regulatory system</keyword>
<evidence type="ECO:0000256" key="7">
    <source>
        <dbReference type="ARBA" id="ARBA00022692"/>
    </source>
</evidence>
<feature type="domain" description="Histidine kinase" evidence="15">
    <location>
        <begin position="242"/>
        <end position="456"/>
    </location>
</feature>
<dbReference type="InterPro" id="IPR004358">
    <property type="entry name" value="Sig_transdc_His_kin-like_C"/>
</dbReference>
<comment type="catalytic activity">
    <reaction evidence="1 14">
        <text>ATP + protein L-histidine = ADP + protein N-phospho-L-histidine.</text>
        <dbReference type="EC" id="2.7.13.3"/>
    </reaction>
</comment>
<keyword evidence="3 14" id="KW-1003">Cell membrane</keyword>
<evidence type="ECO:0000259" key="15">
    <source>
        <dbReference type="PROSITE" id="PS50109"/>
    </source>
</evidence>
<evidence type="ECO:0000256" key="11">
    <source>
        <dbReference type="ARBA" id="ARBA00022989"/>
    </source>
</evidence>
<keyword evidence="13 14" id="KW-0472">Membrane</keyword>
<evidence type="ECO:0000313" key="17">
    <source>
        <dbReference type="EMBL" id="QEI09130.1"/>
    </source>
</evidence>
<dbReference type="GO" id="GO:0005886">
    <property type="term" value="C:plasma membrane"/>
    <property type="evidence" value="ECO:0007669"/>
    <property type="project" value="UniProtKB-SubCell"/>
</dbReference>
<dbReference type="CDD" id="cd06225">
    <property type="entry name" value="HAMP"/>
    <property type="match status" value="1"/>
</dbReference>
<keyword evidence="18" id="KW-1185">Reference proteome</keyword>
<evidence type="ECO:0000256" key="6">
    <source>
        <dbReference type="ARBA" id="ARBA00022679"/>
    </source>
</evidence>
<dbReference type="PROSITE" id="PS50885">
    <property type="entry name" value="HAMP"/>
    <property type="match status" value="1"/>
</dbReference>
<dbReference type="PANTHER" id="PTHR45436:SF15">
    <property type="entry name" value="SENSOR HISTIDINE KINASE CUSS"/>
    <property type="match status" value="1"/>
</dbReference>
<dbReference type="EC" id="2.7.13.3" evidence="14"/>
<dbReference type="GO" id="GO:0005524">
    <property type="term" value="F:ATP binding"/>
    <property type="evidence" value="ECO:0007669"/>
    <property type="project" value="UniProtKB-KW"/>
</dbReference>
<dbReference type="PROSITE" id="PS50109">
    <property type="entry name" value="HIS_KIN"/>
    <property type="match status" value="1"/>
</dbReference>
<dbReference type="Gene3D" id="1.10.287.130">
    <property type="match status" value="1"/>
</dbReference>
<dbReference type="AlphaFoldDB" id="A0A5C0B6N4"/>
<evidence type="ECO:0000256" key="3">
    <source>
        <dbReference type="ARBA" id="ARBA00022475"/>
    </source>
</evidence>
<dbReference type="CDD" id="cd00075">
    <property type="entry name" value="HATPase"/>
    <property type="match status" value="1"/>
</dbReference>
<dbReference type="FunFam" id="3.30.565.10:FF:000006">
    <property type="entry name" value="Sensor histidine kinase WalK"/>
    <property type="match status" value="1"/>
</dbReference>
<keyword evidence="8 14" id="KW-0547">Nucleotide-binding</keyword>
<dbReference type="Pfam" id="PF21085">
    <property type="entry name" value="CusS"/>
    <property type="match status" value="1"/>
</dbReference>
<protein>
    <recommendedName>
        <fullName evidence="14">Sensor protein</fullName>
        <ecNumber evidence="14">2.7.13.3</ecNumber>
    </recommendedName>
</protein>
<comment type="function">
    <text evidence="14">Member of a two-component regulatory system.</text>
</comment>
<gene>
    <name evidence="17" type="ORF">FXN63_04960</name>
</gene>
<dbReference type="InterPro" id="IPR036890">
    <property type="entry name" value="HATPase_C_sf"/>
</dbReference>
<evidence type="ECO:0000256" key="14">
    <source>
        <dbReference type="RuleBase" id="RU364088"/>
    </source>
</evidence>
<dbReference type="SUPFAM" id="SSF55874">
    <property type="entry name" value="ATPase domain of HSP90 chaperone/DNA topoisomerase II/histidine kinase"/>
    <property type="match status" value="1"/>
</dbReference>
<dbReference type="Pfam" id="PF00512">
    <property type="entry name" value="HisKA"/>
    <property type="match status" value="1"/>
</dbReference>
<dbReference type="InterPro" id="IPR036097">
    <property type="entry name" value="HisK_dim/P_sf"/>
</dbReference>
<dbReference type="InterPro" id="IPR005467">
    <property type="entry name" value="His_kinase_dom"/>
</dbReference>
<dbReference type="CDD" id="cd00082">
    <property type="entry name" value="HisKA"/>
    <property type="match status" value="1"/>
</dbReference>
<evidence type="ECO:0000256" key="12">
    <source>
        <dbReference type="ARBA" id="ARBA00023012"/>
    </source>
</evidence>
<evidence type="ECO:0000256" key="1">
    <source>
        <dbReference type="ARBA" id="ARBA00000085"/>
    </source>
</evidence>
<dbReference type="Pfam" id="PF02518">
    <property type="entry name" value="HATPase_c"/>
    <property type="match status" value="1"/>
</dbReference>
<dbReference type="SUPFAM" id="SSF47384">
    <property type="entry name" value="Homodimeric domain of signal transducing histidine kinase"/>
    <property type="match status" value="1"/>
</dbReference>
<evidence type="ECO:0000313" key="18">
    <source>
        <dbReference type="Proteomes" id="UP000325161"/>
    </source>
</evidence>
<name>A0A5C0B6N4_9BURK</name>
<evidence type="ECO:0000256" key="13">
    <source>
        <dbReference type="ARBA" id="ARBA00023136"/>
    </source>
</evidence>
<keyword evidence="9 14" id="KW-0418">Kinase</keyword>
<organism evidence="17 18">
    <name type="scientific">Pigmentiphaga aceris</name>
    <dbReference type="NCBI Taxonomy" id="1940612"/>
    <lineage>
        <taxon>Bacteria</taxon>
        <taxon>Pseudomonadati</taxon>
        <taxon>Pseudomonadota</taxon>
        <taxon>Betaproteobacteria</taxon>
        <taxon>Burkholderiales</taxon>
        <taxon>Alcaligenaceae</taxon>
        <taxon>Pigmentiphaga</taxon>
    </lineage>
</organism>
<evidence type="ECO:0000256" key="4">
    <source>
        <dbReference type="ARBA" id="ARBA00022519"/>
    </source>
</evidence>
<feature type="transmembrane region" description="Helical" evidence="14">
    <location>
        <begin position="159"/>
        <end position="180"/>
    </location>
</feature>
<dbReference type="InterPro" id="IPR003660">
    <property type="entry name" value="HAMP_dom"/>
</dbReference>
<evidence type="ECO:0000256" key="5">
    <source>
        <dbReference type="ARBA" id="ARBA00022553"/>
    </source>
</evidence>
<dbReference type="Pfam" id="PF00672">
    <property type="entry name" value="HAMP"/>
    <property type="match status" value="1"/>
</dbReference>
<dbReference type="NCBIfam" id="TIGR01386">
    <property type="entry name" value="cztS_silS_copS"/>
    <property type="match status" value="1"/>
</dbReference>
<dbReference type="GO" id="GO:0000155">
    <property type="term" value="F:phosphorelay sensor kinase activity"/>
    <property type="evidence" value="ECO:0007669"/>
    <property type="project" value="InterPro"/>
</dbReference>
<evidence type="ECO:0000259" key="16">
    <source>
        <dbReference type="PROSITE" id="PS50885"/>
    </source>
</evidence>
<reference evidence="17 18" key="1">
    <citation type="submission" date="2019-08" db="EMBL/GenBank/DDBJ databases">
        <title>Amphibian skin-associated Pigmentiphaga: genome sequence and occurrence across geography and hosts.</title>
        <authorList>
            <person name="Bletz M.C."/>
            <person name="Bunk B."/>
            <person name="Sproeer C."/>
            <person name="Biwer P."/>
            <person name="Reiter S."/>
            <person name="Rabemananjara F.C.E."/>
            <person name="Schulz S."/>
            <person name="Overmann J."/>
            <person name="Vences M."/>
        </authorList>
    </citation>
    <scope>NUCLEOTIDE SEQUENCE [LARGE SCALE GENOMIC DNA]</scope>
    <source>
        <strain evidence="17 18">Mada1488</strain>
    </source>
</reference>
<dbReference type="SMART" id="SM00304">
    <property type="entry name" value="HAMP"/>
    <property type="match status" value="1"/>
</dbReference>
<dbReference type="InterPro" id="IPR003661">
    <property type="entry name" value="HisK_dim/P_dom"/>
</dbReference>
<accession>A0A5C0B6N4</accession>
<dbReference type="PANTHER" id="PTHR45436">
    <property type="entry name" value="SENSOR HISTIDINE KINASE YKOH"/>
    <property type="match status" value="1"/>
</dbReference>
<sequence length="461" mass="50698">MSLTARLTALYTLVAVCVLAGMVAIVSTAVNRHFEELDDDTLLDKGQLIQDLLTKSDARVALRGRLDDALQSHPGLYVRIADADGAVWYASPSFRFPDCILNRSAAALSGNIFNWTADGKTYRALHTVATQRDAPDTAMRVWIAVNTVHHTHFTDSLHIALWVYAVLAALLSGGLGWFATRTGLAPLRAMRSRAQSVTAHRLSERMPAESVPVEMADLAASLNDMLARLQNDFQRLSDFSSDLAHELRTPISNLLTQTQVALSQTRDACFYRDILASNAEECQQLARMVSDMLLLAKAEHGLLLPNVERILLDEEVQALFDFYEALAEEKEIRLHRMGSAQLRGDRLMIRRAVSNLLSNALCHTPPQGVVTIRLAVKADTVTLTVANTGPGIDPAVLPRLFDRFFRADPSRPHADREGTGLGLAITRAIVQAHEGTVHVSSWTGETCFVMTFPRPPDESGD</sequence>
<dbReference type="SMART" id="SM00388">
    <property type="entry name" value="HisKA"/>
    <property type="match status" value="1"/>
</dbReference>
<dbReference type="Proteomes" id="UP000325161">
    <property type="component" value="Chromosome"/>
</dbReference>